<dbReference type="Pfam" id="PF03601">
    <property type="entry name" value="Cons_hypoth698"/>
    <property type="match status" value="1"/>
</dbReference>
<proteinExistence type="inferred from homology"/>
<gene>
    <name evidence="8" type="ORF">CLV25_10277</name>
</gene>
<evidence type="ECO:0000256" key="6">
    <source>
        <dbReference type="ARBA" id="ARBA00023136"/>
    </source>
</evidence>
<comment type="similarity">
    <text evidence="2">Belongs to the UPF0324 family.</text>
</comment>
<protein>
    <submittedName>
        <fullName evidence="8">Putative integral membrane protein (TIGR00698 family)</fullName>
    </submittedName>
</protein>
<dbReference type="Proteomes" id="UP000294830">
    <property type="component" value="Unassembled WGS sequence"/>
</dbReference>
<feature type="transmembrane region" description="Helical" evidence="7">
    <location>
        <begin position="12"/>
        <end position="40"/>
    </location>
</feature>
<keyword evidence="5 7" id="KW-1133">Transmembrane helix</keyword>
<accession>A0A4R2EYR1</accession>
<keyword evidence="4 7" id="KW-0812">Transmembrane</keyword>
<evidence type="ECO:0000256" key="1">
    <source>
        <dbReference type="ARBA" id="ARBA00004651"/>
    </source>
</evidence>
<feature type="transmembrane region" description="Helical" evidence="7">
    <location>
        <begin position="204"/>
        <end position="221"/>
    </location>
</feature>
<feature type="transmembrane region" description="Helical" evidence="7">
    <location>
        <begin position="228"/>
        <end position="247"/>
    </location>
</feature>
<dbReference type="PANTHER" id="PTHR30106">
    <property type="entry name" value="INNER MEMBRANE PROTEIN YEIH-RELATED"/>
    <property type="match status" value="1"/>
</dbReference>
<feature type="transmembrane region" description="Helical" evidence="7">
    <location>
        <begin position="110"/>
        <end position="132"/>
    </location>
</feature>
<comment type="caution">
    <text evidence="8">The sequence shown here is derived from an EMBL/GenBank/DDBJ whole genome shotgun (WGS) entry which is preliminary data.</text>
</comment>
<evidence type="ECO:0000256" key="7">
    <source>
        <dbReference type="SAM" id="Phobius"/>
    </source>
</evidence>
<feature type="transmembrane region" description="Helical" evidence="7">
    <location>
        <begin position="170"/>
        <end position="192"/>
    </location>
</feature>
<dbReference type="OrthoDB" id="9811391at2"/>
<dbReference type="RefSeq" id="WP_131838183.1">
    <property type="nucleotide sequence ID" value="NZ_SLWB01000002.1"/>
</dbReference>
<evidence type="ECO:0000313" key="8">
    <source>
        <dbReference type="EMBL" id="TCN72114.1"/>
    </source>
</evidence>
<keyword evidence="9" id="KW-1185">Reference proteome</keyword>
<organism evidence="8 9">
    <name type="scientific">Acetobacteroides hydrogenigenes</name>
    <dbReference type="NCBI Taxonomy" id="979970"/>
    <lineage>
        <taxon>Bacteria</taxon>
        <taxon>Pseudomonadati</taxon>
        <taxon>Bacteroidota</taxon>
        <taxon>Bacteroidia</taxon>
        <taxon>Bacteroidales</taxon>
        <taxon>Rikenellaceae</taxon>
        <taxon>Acetobacteroides</taxon>
    </lineage>
</organism>
<dbReference type="EMBL" id="SLWB01000002">
    <property type="protein sequence ID" value="TCN72114.1"/>
    <property type="molecule type" value="Genomic_DNA"/>
</dbReference>
<evidence type="ECO:0000313" key="9">
    <source>
        <dbReference type="Proteomes" id="UP000294830"/>
    </source>
</evidence>
<evidence type="ECO:0000256" key="4">
    <source>
        <dbReference type="ARBA" id="ARBA00022692"/>
    </source>
</evidence>
<evidence type="ECO:0000256" key="5">
    <source>
        <dbReference type="ARBA" id="ARBA00022989"/>
    </source>
</evidence>
<dbReference type="AlphaFoldDB" id="A0A4R2EYR1"/>
<dbReference type="GO" id="GO:0005886">
    <property type="term" value="C:plasma membrane"/>
    <property type="evidence" value="ECO:0007669"/>
    <property type="project" value="UniProtKB-SubCell"/>
</dbReference>
<name>A0A4R2EYR1_9BACT</name>
<dbReference type="PANTHER" id="PTHR30106:SF1">
    <property type="entry name" value="UPF0324 MEMBRANE PROTEIN FN0533"/>
    <property type="match status" value="1"/>
</dbReference>
<evidence type="ECO:0000256" key="2">
    <source>
        <dbReference type="ARBA" id="ARBA00007977"/>
    </source>
</evidence>
<feature type="transmembrane region" description="Helical" evidence="7">
    <location>
        <begin position="288"/>
        <end position="307"/>
    </location>
</feature>
<reference evidence="8 9" key="1">
    <citation type="submission" date="2019-03" db="EMBL/GenBank/DDBJ databases">
        <title>Genomic Encyclopedia of Archaeal and Bacterial Type Strains, Phase II (KMG-II): from individual species to whole genera.</title>
        <authorList>
            <person name="Goeker M."/>
        </authorList>
    </citation>
    <scope>NUCLEOTIDE SEQUENCE [LARGE SCALE GENOMIC DNA]</scope>
    <source>
        <strain evidence="8 9">RL-C</strain>
    </source>
</reference>
<keyword evidence="6 7" id="KW-0472">Membrane</keyword>
<comment type="subcellular location">
    <subcellularLocation>
        <location evidence="1">Cell membrane</location>
        <topology evidence="1">Multi-pass membrane protein</topology>
    </subcellularLocation>
</comment>
<feature type="transmembrane region" description="Helical" evidence="7">
    <location>
        <begin position="253"/>
        <end position="276"/>
    </location>
</feature>
<feature type="transmembrane region" description="Helical" evidence="7">
    <location>
        <begin position="138"/>
        <end position="158"/>
    </location>
</feature>
<dbReference type="InterPro" id="IPR018383">
    <property type="entry name" value="UPF0324_pro"/>
</dbReference>
<keyword evidence="3" id="KW-1003">Cell membrane</keyword>
<evidence type="ECO:0000256" key="3">
    <source>
        <dbReference type="ARBA" id="ARBA00022475"/>
    </source>
</evidence>
<sequence>MLKQKTHYFYAILAIAAILCLFDLINAPIALLLGVVVAQLSDNPIPKVTSRLSKYILQYSIVGLGFGINLVHAAKAGATGLGVTALSIVLTLLVGMLIGRKLGIERNISLLISSGTAICGGSAIAAVAPVVGAKDDETSVSLATIFLLNAVALLIFPPIGRLLHLSELQFGFWSAIAIHDTSSVVGAASVFGDNALNIATTIKLERSLWIVPISLLFSYLYGGGGKRASFPLFIVLFLVAMVIGTYLPIPETLLMGVTAIARRTLNMALFLIGMGLSFKAIRSVGVRPIVLGVTVWIIVGVVSLYGIRLLL</sequence>
<feature type="transmembrane region" description="Helical" evidence="7">
    <location>
        <begin position="78"/>
        <end position="98"/>
    </location>
</feature>